<dbReference type="PROSITE" id="PS51192">
    <property type="entry name" value="HELICASE_ATP_BIND_1"/>
    <property type="match status" value="1"/>
</dbReference>
<sequence>MYLSDLHTFIFVLLNIFQVKSHLCAILSHTDITVAVVMGGVAAQKQERLLHRGPDIVVGTPGRLWELIQQGNEHLSQTSIVKYLAIDETDRMVEQGHFQELTQLLELINSNETAKQHRQTFVFSATLTMVHSTPKRLQLKKKVIKMTPNLKISQLAKLIGVKPHRKVVDVTRKVGTAGSLTESRINCTKMCTTFQTYVHRSGRTARAQQEGLSVLLIETSEAKKYRQLCATLNRATDLPPFPVDSSIMTQVKQRLDLARTVETMEHRNRKANANSEWFRKAAEEADILLDEDFLDPDEEREKSMKTAQEKRELQNNRKVLMKMLSAPFMTSDFSGKYPTQTGSLVTYSTGMNCDLNTDEESGNSSKALSVMKKESKEFQKLLSTVKHKPPRKKINKKKFKGFEKRKLKQKSAANDI</sequence>
<evidence type="ECO:0000313" key="8">
    <source>
        <dbReference type="EMBL" id="MPC50557.1"/>
    </source>
</evidence>
<dbReference type="AlphaFoldDB" id="A0A5B7FYP2"/>
<feature type="signal peptide" evidence="6">
    <location>
        <begin position="1"/>
        <end position="21"/>
    </location>
</feature>
<dbReference type="GO" id="GO:0005524">
    <property type="term" value="F:ATP binding"/>
    <property type="evidence" value="ECO:0007669"/>
    <property type="project" value="UniProtKB-KW"/>
</dbReference>
<name>A0A5B7FYP2_PORTR</name>
<dbReference type="Gene3D" id="3.40.50.300">
    <property type="entry name" value="P-loop containing nucleotide triphosphate hydrolases"/>
    <property type="match status" value="2"/>
</dbReference>
<feature type="chain" id="PRO_5022744738" evidence="6">
    <location>
        <begin position="22"/>
        <end position="416"/>
    </location>
</feature>
<keyword evidence="3 8" id="KW-0347">Helicase</keyword>
<feature type="region of interest" description="Disordered" evidence="5">
    <location>
        <begin position="381"/>
        <end position="416"/>
    </location>
</feature>
<keyword evidence="9" id="KW-1185">Reference proteome</keyword>
<dbReference type="GO" id="GO:0005829">
    <property type="term" value="C:cytosol"/>
    <property type="evidence" value="ECO:0007669"/>
    <property type="project" value="TreeGrafter"/>
</dbReference>
<evidence type="ECO:0000313" key="9">
    <source>
        <dbReference type="Proteomes" id="UP000324222"/>
    </source>
</evidence>
<dbReference type="Proteomes" id="UP000324222">
    <property type="component" value="Unassembled WGS sequence"/>
</dbReference>
<gene>
    <name evidence="8" type="primary">Ddx24</name>
    <name evidence="8" type="ORF">E2C01_044386</name>
</gene>
<dbReference type="GO" id="GO:0016787">
    <property type="term" value="F:hydrolase activity"/>
    <property type="evidence" value="ECO:0007669"/>
    <property type="project" value="UniProtKB-KW"/>
</dbReference>
<evidence type="ECO:0000256" key="6">
    <source>
        <dbReference type="SAM" id="SignalP"/>
    </source>
</evidence>
<dbReference type="GO" id="GO:0003676">
    <property type="term" value="F:nucleic acid binding"/>
    <property type="evidence" value="ECO:0007669"/>
    <property type="project" value="InterPro"/>
</dbReference>
<dbReference type="Pfam" id="PF00270">
    <property type="entry name" value="DEAD"/>
    <property type="match status" value="1"/>
</dbReference>
<dbReference type="InterPro" id="IPR050079">
    <property type="entry name" value="DEAD_box_RNA_helicase"/>
</dbReference>
<evidence type="ECO:0000256" key="1">
    <source>
        <dbReference type="ARBA" id="ARBA00022741"/>
    </source>
</evidence>
<proteinExistence type="predicted"/>
<protein>
    <submittedName>
        <fullName evidence="8">ATP-dependent RNA helicase DDX24</fullName>
    </submittedName>
</protein>
<accession>A0A5B7FYP2</accession>
<dbReference type="InterPro" id="IPR011545">
    <property type="entry name" value="DEAD/DEAH_box_helicase_dom"/>
</dbReference>
<dbReference type="GO" id="GO:0003724">
    <property type="term" value="F:RNA helicase activity"/>
    <property type="evidence" value="ECO:0007669"/>
    <property type="project" value="TreeGrafter"/>
</dbReference>
<reference evidence="8 9" key="1">
    <citation type="submission" date="2019-05" db="EMBL/GenBank/DDBJ databases">
        <title>Another draft genome of Portunus trituberculatus and its Hox gene families provides insights of decapod evolution.</title>
        <authorList>
            <person name="Jeong J.-H."/>
            <person name="Song I."/>
            <person name="Kim S."/>
            <person name="Choi T."/>
            <person name="Kim D."/>
            <person name="Ryu S."/>
            <person name="Kim W."/>
        </authorList>
    </citation>
    <scope>NUCLEOTIDE SEQUENCE [LARGE SCALE GENOMIC DNA]</scope>
    <source>
        <tissue evidence="8">Muscle</tissue>
    </source>
</reference>
<dbReference type="PANTHER" id="PTHR47959">
    <property type="entry name" value="ATP-DEPENDENT RNA HELICASE RHLE-RELATED"/>
    <property type="match status" value="1"/>
</dbReference>
<feature type="domain" description="Helicase ATP-binding" evidence="7">
    <location>
        <begin position="18"/>
        <end position="145"/>
    </location>
</feature>
<keyword evidence="6" id="KW-0732">Signal</keyword>
<keyword evidence="2" id="KW-0378">Hydrolase</keyword>
<evidence type="ECO:0000256" key="4">
    <source>
        <dbReference type="ARBA" id="ARBA00022840"/>
    </source>
</evidence>
<evidence type="ECO:0000256" key="3">
    <source>
        <dbReference type="ARBA" id="ARBA00022806"/>
    </source>
</evidence>
<dbReference type="OrthoDB" id="4310724at2759"/>
<dbReference type="PANTHER" id="PTHR47959:SF1">
    <property type="entry name" value="ATP-DEPENDENT RNA HELICASE DBPA"/>
    <property type="match status" value="1"/>
</dbReference>
<dbReference type="SUPFAM" id="SSF52540">
    <property type="entry name" value="P-loop containing nucleoside triphosphate hydrolases"/>
    <property type="match status" value="2"/>
</dbReference>
<evidence type="ECO:0000256" key="2">
    <source>
        <dbReference type="ARBA" id="ARBA00022801"/>
    </source>
</evidence>
<keyword evidence="4" id="KW-0067">ATP-binding</keyword>
<organism evidence="8 9">
    <name type="scientific">Portunus trituberculatus</name>
    <name type="common">Swimming crab</name>
    <name type="synonym">Neptunus trituberculatus</name>
    <dbReference type="NCBI Taxonomy" id="210409"/>
    <lineage>
        <taxon>Eukaryota</taxon>
        <taxon>Metazoa</taxon>
        <taxon>Ecdysozoa</taxon>
        <taxon>Arthropoda</taxon>
        <taxon>Crustacea</taxon>
        <taxon>Multicrustacea</taxon>
        <taxon>Malacostraca</taxon>
        <taxon>Eumalacostraca</taxon>
        <taxon>Eucarida</taxon>
        <taxon>Decapoda</taxon>
        <taxon>Pleocyemata</taxon>
        <taxon>Brachyura</taxon>
        <taxon>Eubrachyura</taxon>
        <taxon>Portunoidea</taxon>
        <taxon>Portunidae</taxon>
        <taxon>Portuninae</taxon>
        <taxon>Portunus</taxon>
    </lineage>
</organism>
<dbReference type="InterPro" id="IPR027417">
    <property type="entry name" value="P-loop_NTPase"/>
</dbReference>
<feature type="compositionally biased region" description="Basic residues" evidence="5">
    <location>
        <begin position="385"/>
        <end position="409"/>
    </location>
</feature>
<keyword evidence="1" id="KW-0547">Nucleotide-binding</keyword>
<evidence type="ECO:0000259" key="7">
    <source>
        <dbReference type="PROSITE" id="PS51192"/>
    </source>
</evidence>
<comment type="caution">
    <text evidence="8">The sequence shown here is derived from an EMBL/GenBank/DDBJ whole genome shotgun (WGS) entry which is preliminary data.</text>
</comment>
<dbReference type="EMBL" id="VSRR010009578">
    <property type="protein sequence ID" value="MPC50557.1"/>
    <property type="molecule type" value="Genomic_DNA"/>
</dbReference>
<dbReference type="InterPro" id="IPR014001">
    <property type="entry name" value="Helicase_ATP-bd"/>
</dbReference>
<evidence type="ECO:0000256" key="5">
    <source>
        <dbReference type="SAM" id="MobiDB-lite"/>
    </source>
</evidence>